<accession>A0A892I0W5</accession>
<name>A0A892I0W5_9BURK</name>
<keyword evidence="2" id="KW-1185">Reference proteome</keyword>
<reference evidence="1 2" key="1">
    <citation type="submission" date="2021-02" db="EMBL/GenBank/DDBJ databases">
        <title>FDA dAtabase for Regulatory Grade micrObial Sequences (FDA-ARGOS): Supporting development and validation of Infectious Disease Dx tests.</title>
        <authorList>
            <person name="Minogue T."/>
            <person name="Wolcott M."/>
            <person name="Wasieloski L."/>
            <person name="Aguilar W."/>
            <person name="Moore D."/>
            <person name="Jaissle J."/>
            <person name="Tallon L."/>
            <person name="Sadzewicz L."/>
            <person name="Zhao X."/>
            <person name="Boylan J."/>
            <person name="Ott S."/>
            <person name="Bowen H."/>
            <person name="Vavikolanu K."/>
            <person name="Mehta A."/>
            <person name="Aluvathingal J."/>
            <person name="Nadendla S."/>
            <person name="Yan Y."/>
            <person name="Sichtig H."/>
        </authorList>
    </citation>
    <scope>NUCLEOTIDE SEQUENCE [LARGE SCALE GENOMIC DNA]</scope>
    <source>
        <strain evidence="1 2">FDAARGOS_1272</strain>
    </source>
</reference>
<evidence type="ECO:0000313" key="2">
    <source>
        <dbReference type="Proteomes" id="UP000625568"/>
    </source>
</evidence>
<gene>
    <name evidence="1" type="ORF">I6K02_12620</name>
</gene>
<organism evidence="1 2">
    <name type="scientific">Burkholderia dolosa</name>
    <dbReference type="NCBI Taxonomy" id="152500"/>
    <lineage>
        <taxon>Bacteria</taxon>
        <taxon>Pseudomonadati</taxon>
        <taxon>Pseudomonadota</taxon>
        <taxon>Betaproteobacteria</taxon>
        <taxon>Burkholderiales</taxon>
        <taxon>Burkholderiaceae</taxon>
        <taxon>Burkholderia</taxon>
        <taxon>Burkholderia cepacia complex</taxon>
    </lineage>
</organism>
<dbReference type="GeneID" id="93127489"/>
<protein>
    <submittedName>
        <fullName evidence="1">Uncharacterized protein</fullName>
    </submittedName>
</protein>
<dbReference type="Proteomes" id="UP000625568">
    <property type="component" value="Chromosome 1"/>
</dbReference>
<evidence type="ECO:0000313" key="1">
    <source>
        <dbReference type="EMBL" id="QRO76745.1"/>
    </source>
</evidence>
<dbReference type="AlphaFoldDB" id="A0A892I0W5"/>
<dbReference type="EMBL" id="CP069482">
    <property type="protein sequence ID" value="QRO76745.1"/>
    <property type="molecule type" value="Genomic_DNA"/>
</dbReference>
<proteinExistence type="predicted"/>
<dbReference type="RefSeq" id="WP_123806842.1">
    <property type="nucleotide sequence ID" value="NZ_CABVPR010000040.1"/>
</dbReference>
<sequence>MNGWIGRRATARSIIAADGAPGKPFSGKLRVLERGDAQDNAHKPVMLPGHDTFVEGPWIWQWQWESRCSVCSPAVPCCFSISSAADGIFCRIRQARPANGGLFAFRALTNCKRLYALPQYSAKCLGALIRPRHNRGAFFRTRAASSAFLSVHLH</sequence>